<sequence>MNALMIDAYGGNWREQISTRPSVDHFKWGQSLCAFGLYSILSVHQLLKREEESLW</sequence>
<evidence type="ECO:0000313" key="2">
    <source>
        <dbReference type="Proteomes" id="UP000001075"/>
    </source>
</evidence>
<gene>
    <name evidence="1" type="ORF">I79_005577</name>
</gene>
<organism evidence="1 2">
    <name type="scientific">Cricetulus griseus</name>
    <name type="common">Chinese hamster</name>
    <name type="synonym">Cricetulus barabensis griseus</name>
    <dbReference type="NCBI Taxonomy" id="10029"/>
    <lineage>
        <taxon>Eukaryota</taxon>
        <taxon>Metazoa</taxon>
        <taxon>Chordata</taxon>
        <taxon>Craniata</taxon>
        <taxon>Vertebrata</taxon>
        <taxon>Euteleostomi</taxon>
        <taxon>Mammalia</taxon>
        <taxon>Eutheria</taxon>
        <taxon>Euarchontoglires</taxon>
        <taxon>Glires</taxon>
        <taxon>Rodentia</taxon>
        <taxon>Myomorpha</taxon>
        <taxon>Muroidea</taxon>
        <taxon>Cricetidae</taxon>
        <taxon>Cricetinae</taxon>
        <taxon>Cricetulus</taxon>
    </lineage>
</organism>
<accession>G3H5J5</accession>
<proteinExistence type="predicted"/>
<dbReference type="EMBL" id="JH000160">
    <property type="protein sequence ID" value="EGV95985.1"/>
    <property type="molecule type" value="Genomic_DNA"/>
</dbReference>
<evidence type="ECO:0000313" key="1">
    <source>
        <dbReference type="EMBL" id="EGV95985.1"/>
    </source>
</evidence>
<name>G3H5J5_CRIGR</name>
<dbReference type="Proteomes" id="UP000001075">
    <property type="component" value="Unassembled WGS sequence"/>
</dbReference>
<dbReference type="InParanoid" id="G3H5J5"/>
<protein>
    <submittedName>
        <fullName evidence="1">Uncharacterized protein</fullName>
    </submittedName>
</protein>
<dbReference type="AlphaFoldDB" id="G3H5J5"/>
<reference evidence="2" key="1">
    <citation type="journal article" date="2011" name="Nat. Biotechnol.">
        <title>The genomic sequence of the Chinese hamster ovary (CHO)-K1 cell line.</title>
        <authorList>
            <person name="Xu X."/>
            <person name="Nagarajan H."/>
            <person name="Lewis N.E."/>
            <person name="Pan S."/>
            <person name="Cai Z."/>
            <person name="Liu X."/>
            <person name="Chen W."/>
            <person name="Xie M."/>
            <person name="Wang W."/>
            <person name="Hammond S."/>
            <person name="Andersen M.R."/>
            <person name="Neff N."/>
            <person name="Passarelli B."/>
            <person name="Koh W."/>
            <person name="Fan H.C."/>
            <person name="Wang J."/>
            <person name="Gui Y."/>
            <person name="Lee K.H."/>
            <person name="Betenbaugh M.J."/>
            <person name="Quake S.R."/>
            <person name="Famili I."/>
            <person name="Palsson B.O."/>
            <person name="Wang J."/>
        </authorList>
    </citation>
    <scope>NUCLEOTIDE SEQUENCE [LARGE SCALE GENOMIC DNA]</scope>
    <source>
        <strain evidence="2">CHO K1 cell line</strain>
    </source>
</reference>